<dbReference type="STRING" id="545694.TREPR_0693"/>
<reference evidence="2" key="1">
    <citation type="submission" date="2009-12" db="EMBL/GenBank/DDBJ databases">
        <title>Complete sequence of Treponema primitia strain ZAS-2.</title>
        <authorList>
            <person name="Tetu S.G."/>
            <person name="Matson E."/>
            <person name="Ren Q."/>
            <person name="Seshadri R."/>
            <person name="Elbourne L."/>
            <person name="Hassan K.A."/>
            <person name="Durkin A."/>
            <person name="Radune D."/>
            <person name="Mohamoud Y."/>
            <person name="Shay R."/>
            <person name="Jin S."/>
            <person name="Zhang X."/>
            <person name="Lucey K."/>
            <person name="Ballor N.R."/>
            <person name="Ottesen E."/>
            <person name="Rosenthal R."/>
            <person name="Allen A."/>
            <person name="Leadbetter J.R."/>
            <person name="Paulsen I.T."/>
        </authorList>
    </citation>
    <scope>NUCLEOTIDE SEQUENCE [LARGE SCALE GENOMIC DNA]</scope>
    <source>
        <strain evidence="2">ATCC BAA-887 / DSM 12427 / ZAS-2</strain>
    </source>
</reference>
<dbReference type="AlphaFoldDB" id="F5YJZ6"/>
<dbReference type="KEGG" id="tpi:TREPR_0693"/>
<dbReference type="EMBL" id="CP001843">
    <property type="protein sequence ID" value="AEF84482.1"/>
    <property type="molecule type" value="Genomic_DNA"/>
</dbReference>
<dbReference type="InterPro" id="IPR019657">
    <property type="entry name" value="ComFB"/>
</dbReference>
<proteinExistence type="predicted"/>
<dbReference type="OrthoDB" id="357845at2"/>
<gene>
    <name evidence="1" type="ordered locus">TREPR_0693</name>
</gene>
<evidence type="ECO:0000313" key="2">
    <source>
        <dbReference type="Proteomes" id="UP000009223"/>
    </source>
</evidence>
<dbReference type="Proteomes" id="UP000009223">
    <property type="component" value="Chromosome"/>
</dbReference>
<accession>F5YJZ6</accession>
<protein>
    <recommendedName>
        <fullName evidence="3">Competence protein ComFB</fullName>
    </recommendedName>
</protein>
<evidence type="ECO:0000313" key="1">
    <source>
        <dbReference type="EMBL" id="AEF84482.1"/>
    </source>
</evidence>
<reference evidence="1 2" key="2">
    <citation type="journal article" date="2011" name="ISME J.">
        <title>RNA-seq reveals cooperative metabolic interactions between two termite-gut spirochete species in co-culture.</title>
        <authorList>
            <person name="Rosenthal A.Z."/>
            <person name="Matson E.G."/>
            <person name="Eldar A."/>
            <person name="Leadbetter J.R."/>
        </authorList>
    </citation>
    <scope>NUCLEOTIDE SEQUENCE [LARGE SCALE GENOMIC DNA]</scope>
    <source>
        <strain evidence="2">ATCC BAA-887 / DSM 12427 / ZAS-2</strain>
    </source>
</reference>
<organism evidence="1 2">
    <name type="scientific">Treponema primitia (strain ATCC BAA-887 / DSM 12427 / ZAS-2)</name>
    <dbReference type="NCBI Taxonomy" id="545694"/>
    <lineage>
        <taxon>Bacteria</taxon>
        <taxon>Pseudomonadati</taxon>
        <taxon>Spirochaetota</taxon>
        <taxon>Spirochaetia</taxon>
        <taxon>Spirochaetales</taxon>
        <taxon>Treponemataceae</taxon>
        <taxon>Treponema</taxon>
    </lineage>
</organism>
<dbReference type="Pfam" id="PF10719">
    <property type="entry name" value="ComFB"/>
    <property type="match status" value="1"/>
</dbReference>
<dbReference type="RefSeq" id="WP_015709338.1">
    <property type="nucleotide sequence ID" value="NC_015578.1"/>
</dbReference>
<dbReference type="HOGENOM" id="CLU_1214343_0_0_12"/>
<keyword evidence="2" id="KW-1185">Reference proteome</keyword>
<dbReference type="eggNOG" id="ENOG5032KM3">
    <property type="taxonomic scope" value="Bacteria"/>
</dbReference>
<evidence type="ECO:0008006" key="3">
    <source>
        <dbReference type="Google" id="ProtNLM"/>
    </source>
</evidence>
<name>F5YJZ6_TREPZ</name>
<sequence length="235" mass="26416">MEIHNTTEDIVFTTIDEICASIESKGNPDKLCLCERCRTDVACFVLNRVPPYYIISNRGAARIEQETIKKQQSAADTATLVFEAFKRVSHNQRPNSNHSQPEAKTKDLPAFNIPTIVGRVFNGINFSPMANVSVELWRDGILVPMKDQGWQNPYSLVANTQGTFTFWPESIPADTADIRKPFEYSIRIESEGLETLNHFFQVPVVSESRSAGSFSMGRTFKLPDLYMFPPGGDDD</sequence>